<proteinExistence type="predicted"/>
<dbReference type="InterPro" id="IPR000801">
    <property type="entry name" value="Esterase-like"/>
</dbReference>
<evidence type="ECO:0000313" key="1">
    <source>
        <dbReference type="EMBL" id="SFC38840.1"/>
    </source>
</evidence>
<accession>A0A1I1J042</accession>
<reference evidence="1 2" key="1">
    <citation type="submission" date="2016-10" db="EMBL/GenBank/DDBJ databases">
        <authorList>
            <person name="de Groot N.N."/>
        </authorList>
    </citation>
    <scope>NUCLEOTIDE SEQUENCE [LARGE SCALE GENOMIC DNA]</scope>
    <source>
        <strain evidence="1 2">DSM 6793</strain>
    </source>
</reference>
<dbReference type="InterPro" id="IPR029058">
    <property type="entry name" value="AB_hydrolase_fold"/>
</dbReference>
<keyword evidence="2" id="KW-1185">Reference proteome</keyword>
<dbReference type="OrthoDB" id="9775130at2"/>
<dbReference type="Proteomes" id="UP000199514">
    <property type="component" value="Unassembled WGS sequence"/>
</dbReference>
<protein>
    <submittedName>
        <fullName evidence="1">Esterase/lipase superfamily enzyme</fullName>
    </submittedName>
</protein>
<dbReference type="Gene3D" id="3.40.50.1820">
    <property type="entry name" value="alpha/beta hydrolase"/>
    <property type="match status" value="1"/>
</dbReference>
<dbReference type="SUPFAM" id="SSF53474">
    <property type="entry name" value="alpha/beta-Hydrolases"/>
    <property type="match status" value="1"/>
</dbReference>
<sequence length="236" mass="27420">MREEYLKWYSPAIGRETEMLVFGHGGYPVIVFPTSMGRYYQNKDFKLIESVQWFVDTGRVKIYCPDSIDTDSWYNKAIHPAHRAYNHTHYDRMILEEVVSRAQNETGYHKVAVAGCSFGAYHATNFGFRHPEMVGYIFNMGGAFDIKMQLDGYYDDTCYYNNPPDFVLGLQNPAIYEMGVVFGVGEHDFCLQANIQMSEILNRKGLNNWLDIRKGGNHDWPVWREMFPDYLAQIQS</sequence>
<name>A0A1I1J042_9BACT</name>
<dbReference type="PANTHER" id="PTHR48098">
    <property type="entry name" value="ENTEROCHELIN ESTERASE-RELATED"/>
    <property type="match status" value="1"/>
</dbReference>
<evidence type="ECO:0000313" key="2">
    <source>
        <dbReference type="Proteomes" id="UP000199514"/>
    </source>
</evidence>
<dbReference type="InterPro" id="IPR050583">
    <property type="entry name" value="Mycobacterial_A85_antigen"/>
</dbReference>
<dbReference type="RefSeq" id="WP_091511525.1">
    <property type="nucleotide sequence ID" value="NZ_FOLE01000005.1"/>
</dbReference>
<dbReference type="PANTHER" id="PTHR48098:SF3">
    <property type="entry name" value="IRON(III) ENTEROBACTIN ESTERASE"/>
    <property type="match status" value="1"/>
</dbReference>
<dbReference type="AlphaFoldDB" id="A0A1I1J042"/>
<dbReference type="Pfam" id="PF00756">
    <property type="entry name" value="Esterase"/>
    <property type="match status" value="1"/>
</dbReference>
<dbReference type="STRING" id="927664.SAMN05421780_10567"/>
<dbReference type="EMBL" id="FOLE01000005">
    <property type="protein sequence ID" value="SFC38840.1"/>
    <property type="molecule type" value="Genomic_DNA"/>
</dbReference>
<organism evidence="1 2">
    <name type="scientific">Flexibacter flexilis DSM 6793</name>
    <dbReference type="NCBI Taxonomy" id="927664"/>
    <lineage>
        <taxon>Bacteria</taxon>
        <taxon>Pseudomonadati</taxon>
        <taxon>Bacteroidota</taxon>
        <taxon>Cytophagia</taxon>
        <taxon>Cytophagales</taxon>
        <taxon>Flexibacteraceae</taxon>
        <taxon>Flexibacter</taxon>
    </lineage>
</organism>
<gene>
    <name evidence="1" type="ORF">SAMN05421780_10567</name>
</gene>